<dbReference type="Gene3D" id="3.30.530.20">
    <property type="match status" value="1"/>
</dbReference>
<keyword evidence="2" id="KW-1133">Transmembrane helix</keyword>
<reference evidence="3" key="1">
    <citation type="submission" date="2021-01" db="EMBL/GenBank/DDBJ databases">
        <title>Whole genome shotgun sequence of Planosporangium flavigriseum NBRC 105377.</title>
        <authorList>
            <person name="Komaki H."/>
            <person name="Tamura T."/>
        </authorList>
    </citation>
    <scope>NUCLEOTIDE SEQUENCE</scope>
    <source>
        <strain evidence="3">NBRC 105377</strain>
    </source>
</reference>
<keyword evidence="2" id="KW-0812">Transmembrane</keyword>
<keyword evidence="4" id="KW-1185">Reference proteome</keyword>
<dbReference type="InterPro" id="IPR023393">
    <property type="entry name" value="START-like_dom_sf"/>
</dbReference>
<feature type="compositionally biased region" description="Low complexity" evidence="1">
    <location>
        <begin position="151"/>
        <end position="171"/>
    </location>
</feature>
<sequence>MRLDHSFTVPVPVEKAWEVLLDLPRIAPCMPGATLTGVDGDTFTGTVKVKLGPISLTYQGKGRFAERDEAGRRVVIEASGKDARSAGTAAATVTAVLAADGDATRVDVGTDLTVTGRPAQFGRGMIADVGGKLIGQFADCLARTLAEERTPPAAAEPAATAEPAAATLPAPAAQPAPVPAEPIDLLKLTGSTAAGRRMAGYAVGLVALGALTWVIVRWLSS</sequence>
<dbReference type="SUPFAM" id="SSF55961">
    <property type="entry name" value="Bet v1-like"/>
    <property type="match status" value="1"/>
</dbReference>
<evidence type="ECO:0008006" key="5">
    <source>
        <dbReference type="Google" id="ProtNLM"/>
    </source>
</evidence>
<dbReference type="PANTHER" id="PTHR38588">
    <property type="entry name" value="BLL0334 PROTEIN"/>
    <property type="match status" value="1"/>
</dbReference>
<protein>
    <recommendedName>
        <fullName evidence="5">Carbon monoxide dehydrogenase subunit G</fullName>
    </recommendedName>
</protein>
<organism evidence="3 4">
    <name type="scientific">Planosporangium flavigriseum</name>
    <dbReference type="NCBI Taxonomy" id="373681"/>
    <lineage>
        <taxon>Bacteria</taxon>
        <taxon>Bacillati</taxon>
        <taxon>Actinomycetota</taxon>
        <taxon>Actinomycetes</taxon>
        <taxon>Micromonosporales</taxon>
        <taxon>Micromonosporaceae</taxon>
        <taxon>Planosporangium</taxon>
    </lineage>
</organism>
<dbReference type="PANTHER" id="PTHR38588:SF1">
    <property type="entry name" value="BLL0334 PROTEIN"/>
    <property type="match status" value="1"/>
</dbReference>
<keyword evidence="2" id="KW-0472">Membrane</keyword>
<dbReference type="AlphaFoldDB" id="A0A8J3LV96"/>
<dbReference type="Pfam" id="PF06240">
    <property type="entry name" value="COXG"/>
    <property type="match status" value="1"/>
</dbReference>
<proteinExistence type="predicted"/>
<dbReference type="InterPro" id="IPR010419">
    <property type="entry name" value="CO_DH_gsu"/>
</dbReference>
<feature type="transmembrane region" description="Helical" evidence="2">
    <location>
        <begin position="198"/>
        <end position="219"/>
    </location>
</feature>
<dbReference type="EMBL" id="BONU01000001">
    <property type="protein sequence ID" value="GIG71790.1"/>
    <property type="molecule type" value="Genomic_DNA"/>
</dbReference>
<evidence type="ECO:0000313" key="3">
    <source>
        <dbReference type="EMBL" id="GIG71790.1"/>
    </source>
</evidence>
<accession>A0A8J3LV96</accession>
<name>A0A8J3LV96_9ACTN</name>
<evidence type="ECO:0000313" key="4">
    <source>
        <dbReference type="Proteomes" id="UP000653674"/>
    </source>
</evidence>
<dbReference type="CDD" id="cd07823">
    <property type="entry name" value="SRPBCC_5"/>
    <property type="match status" value="1"/>
</dbReference>
<gene>
    <name evidence="3" type="ORF">Pfl04_01940</name>
</gene>
<comment type="caution">
    <text evidence="3">The sequence shown here is derived from an EMBL/GenBank/DDBJ whole genome shotgun (WGS) entry which is preliminary data.</text>
</comment>
<feature type="region of interest" description="Disordered" evidence="1">
    <location>
        <begin position="149"/>
        <end position="176"/>
    </location>
</feature>
<dbReference type="RefSeq" id="WP_168076384.1">
    <property type="nucleotide sequence ID" value="NZ_BAAAQJ010000026.1"/>
</dbReference>
<evidence type="ECO:0000256" key="2">
    <source>
        <dbReference type="SAM" id="Phobius"/>
    </source>
</evidence>
<dbReference type="Proteomes" id="UP000653674">
    <property type="component" value="Unassembled WGS sequence"/>
</dbReference>
<evidence type="ECO:0000256" key="1">
    <source>
        <dbReference type="SAM" id="MobiDB-lite"/>
    </source>
</evidence>